<accession>A0A174Q9A6</accession>
<name>A0A174Q9A6_9FIRM</name>
<reference evidence="2 3" key="1">
    <citation type="submission" date="2015-09" db="EMBL/GenBank/DDBJ databases">
        <authorList>
            <consortium name="Pathogen Informatics"/>
        </authorList>
    </citation>
    <scope>NUCLEOTIDE SEQUENCE [LARGE SCALE GENOMIC DNA]</scope>
    <source>
        <strain evidence="2 3">2789STDY5834921</strain>
    </source>
</reference>
<evidence type="ECO:0000313" key="3">
    <source>
        <dbReference type="Proteomes" id="UP000095413"/>
    </source>
</evidence>
<dbReference type="InterPro" id="IPR002881">
    <property type="entry name" value="DUF58"/>
</dbReference>
<gene>
    <name evidence="2" type="ORF">ERS852533_02206</name>
</gene>
<dbReference type="AlphaFoldDB" id="A0A174Q9A6"/>
<dbReference type="OrthoDB" id="9778037at2"/>
<dbReference type="RefSeq" id="WP_081019444.1">
    <property type="nucleotide sequence ID" value="NZ_CZBA01000012.1"/>
</dbReference>
<sequence>MMKNRIMWLLWLIGMAGATVVTGSWLMAAVLLLSALLLILSAAVTSLGGRKTEIKLSVPRAAERNENFRGRMTLKNQSAWPVFGGRGQILWENLFTDEHGEIPITFSLGSREKRTIEFEACSGWCGCIKVTFSGWRCSDFFHVFSVKRKAVTEGATVIMPEKQNRDFSFLTREGFDMESFRYSGNCPGDDPGETYDIREYQPGDSIRQIHWKLSGKLDDIMIREKSFPVDDTVLILAEAFQTERDPKRAETVAEVLSAVLRDFMEKKIPCQVGIYDRSTGKFRQEKVRKEEDHEHVLYGFLRYGSDEKTPVTVQEYLKNPGAQNFANYIYITGDPEDKEAELLKQKGEVTVIGCGVSSGDNKGEQITWKYGSQNPEDSQKQNTENSCQISCWKLR</sequence>
<evidence type="ECO:0000259" key="1">
    <source>
        <dbReference type="Pfam" id="PF01882"/>
    </source>
</evidence>
<feature type="domain" description="DUF58" evidence="1">
    <location>
        <begin position="196"/>
        <end position="255"/>
    </location>
</feature>
<protein>
    <submittedName>
        <fullName evidence="2">Uncharacterized conserved protein (Some members contain a von Willebrand factor type A (VWA) domain)</fullName>
    </submittedName>
</protein>
<evidence type="ECO:0000313" key="2">
    <source>
        <dbReference type="EMBL" id="CUP68521.1"/>
    </source>
</evidence>
<dbReference type="Pfam" id="PF01882">
    <property type="entry name" value="DUF58"/>
    <property type="match status" value="1"/>
</dbReference>
<dbReference type="PANTHER" id="PTHR34351">
    <property type="entry name" value="SLR1927 PROTEIN-RELATED"/>
    <property type="match status" value="1"/>
</dbReference>
<dbReference type="EMBL" id="CZBA01000012">
    <property type="protein sequence ID" value="CUP68521.1"/>
    <property type="molecule type" value="Genomic_DNA"/>
</dbReference>
<proteinExistence type="predicted"/>
<dbReference type="Proteomes" id="UP000095413">
    <property type="component" value="Unassembled WGS sequence"/>
</dbReference>
<organism evidence="2 3">
    <name type="scientific">Blautia obeum</name>
    <dbReference type="NCBI Taxonomy" id="40520"/>
    <lineage>
        <taxon>Bacteria</taxon>
        <taxon>Bacillati</taxon>
        <taxon>Bacillota</taxon>
        <taxon>Clostridia</taxon>
        <taxon>Lachnospirales</taxon>
        <taxon>Lachnospiraceae</taxon>
        <taxon>Blautia</taxon>
    </lineage>
</organism>